<evidence type="ECO:0000313" key="4">
    <source>
        <dbReference type="Proteomes" id="UP000440578"/>
    </source>
</evidence>
<dbReference type="Pfam" id="PF00179">
    <property type="entry name" value="UQ_con"/>
    <property type="match status" value="1"/>
</dbReference>
<evidence type="ECO:0000259" key="2">
    <source>
        <dbReference type="PROSITE" id="PS50127"/>
    </source>
</evidence>
<keyword evidence="4" id="KW-1185">Reference proteome</keyword>
<organism evidence="3 4">
    <name type="scientific">Amphibalanus amphitrite</name>
    <name type="common">Striped barnacle</name>
    <name type="synonym">Balanus amphitrite</name>
    <dbReference type="NCBI Taxonomy" id="1232801"/>
    <lineage>
        <taxon>Eukaryota</taxon>
        <taxon>Metazoa</taxon>
        <taxon>Ecdysozoa</taxon>
        <taxon>Arthropoda</taxon>
        <taxon>Crustacea</taxon>
        <taxon>Multicrustacea</taxon>
        <taxon>Cirripedia</taxon>
        <taxon>Thoracica</taxon>
        <taxon>Thoracicalcarea</taxon>
        <taxon>Balanomorpha</taxon>
        <taxon>Balanoidea</taxon>
        <taxon>Balanidae</taxon>
        <taxon>Amphibalaninae</taxon>
        <taxon>Amphibalanus</taxon>
    </lineage>
</organism>
<feature type="compositionally biased region" description="Polar residues" evidence="1">
    <location>
        <begin position="19"/>
        <end position="32"/>
    </location>
</feature>
<reference evidence="3 4" key="1">
    <citation type="submission" date="2019-07" db="EMBL/GenBank/DDBJ databases">
        <title>Draft genome assembly of a fouling barnacle, Amphibalanus amphitrite (Darwin, 1854): The first reference genome for Thecostraca.</title>
        <authorList>
            <person name="Kim W."/>
        </authorList>
    </citation>
    <scope>NUCLEOTIDE SEQUENCE [LARGE SCALE GENOMIC DNA]</scope>
    <source>
        <strain evidence="3">SNU_AA5</strain>
        <tissue evidence="3">Soma without cirri and trophi</tissue>
    </source>
</reference>
<dbReference type="AlphaFoldDB" id="A0A6A4WWF5"/>
<dbReference type="SUPFAM" id="SSF54495">
    <property type="entry name" value="UBC-like"/>
    <property type="match status" value="1"/>
</dbReference>
<gene>
    <name evidence="3" type="ORF">FJT64_019308</name>
</gene>
<dbReference type="InterPro" id="IPR016135">
    <property type="entry name" value="UBQ-conjugating_enzyme/RWD"/>
</dbReference>
<feature type="compositionally biased region" description="Low complexity" evidence="1">
    <location>
        <begin position="33"/>
        <end position="46"/>
    </location>
</feature>
<protein>
    <submittedName>
        <fullName evidence="3">Ubiquitin-conjugating enzyme E2Q-like protein</fullName>
    </submittedName>
</protein>
<dbReference type="EMBL" id="VIIS01000387">
    <property type="protein sequence ID" value="KAF0309599.1"/>
    <property type="molecule type" value="Genomic_DNA"/>
</dbReference>
<feature type="region of interest" description="Disordered" evidence="1">
    <location>
        <begin position="19"/>
        <end position="125"/>
    </location>
</feature>
<name>A0A6A4WWF5_AMPAM</name>
<evidence type="ECO:0000256" key="1">
    <source>
        <dbReference type="SAM" id="MobiDB-lite"/>
    </source>
</evidence>
<dbReference type="PROSITE" id="PS50127">
    <property type="entry name" value="UBC_2"/>
    <property type="match status" value="1"/>
</dbReference>
<accession>A0A6A4WWF5</accession>
<sequence length="270" mass="30590">MAGSFKKYILNKLGLLRSLSTDQRNGGPNVQRNNASNNASAHNAVQDPPPPSQQPAEASPDQSERSERRDAPPRAAERSLSPARRTAALRSPRQAPRRLFQRPAALDHSRVSPAHRRPASPPGRDLAHLKAVRSRRLMKEYREITRSVARQQEPAFTVELVNDCLYEWNIHLFNIDRTSDLWRDMRELRIRGIQLNMVFPENFPFSPPFLRLLSPRIERGFVMEGGAICMELLTPRGWASAYTIEAIIMQLAASLVKGQVSAPSQRRQFD</sequence>
<feature type="domain" description="UBC core" evidence="2">
    <location>
        <begin position="132"/>
        <end position="270"/>
    </location>
</feature>
<proteinExistence type="predicted"/>
<dbReference type="SMART" id="SM00212">
    <property type="entry name" value="UBCc"/>
    <property type="match status" value="1"/>
</dbReference>
<dbReference type="Proteomes" id="UP000440578">
    <property type="component" value="Unassembled WGS sequence"/>
</dbReference>
<dbReference type="Gene3D" id="3.10.110.10">
    <property type="entry name" value="Ubiquitin Conjugating Enzyme"/>
    <property type="match status" value="1"/>
</dbReference>
<dbReference type="OrthoDB" id="109543at2759"/>
<dbReference type="CDD" id="cd23802">
    <property type="entry name" value="UBCc_UBE2Q"/>
    <property type="match status" value="1"/>
</dbReference>
<dbReference type="InterPro" id="IPR000608">
    <property type="entry name" value="UBC"/>
</dbReference>
<evidence type="ECO:0000313" key="3">
    <source>
        <dbReference type="EMBL" id="KAF0309599.1"/>
    </source>
</evidence>
<comment type="caution">
    <text evidence="3">The sequence shown here is derived from an EMBL/GenBank/DDBJ whole genome shotgun (WGS) entry which is preliminary data.</text>
</comment>
<feature type="compositionally biased region" description="Basic and acidic residues" evidence="1">
    <location>
        <begin position="62"/>
        <end position="77"/>
    </location>
</feature>